<proteinExistence type="inferred from homology"/>
<evidence type="ECO:0000313" key="15">
    <source>
        <dbReference type="Proteomes" id="UP000430692"/>
    </source>
</evidence>
<dbReference type="SUPFAM" id="SSF110455">
    <property type="entry name" value="Toprim domain"/>
    <property type="match status" value="1"/>
</dbReference>
<keyword evidence="5" id="KW-0479">Metal-binding</keyword>
<evidence type="ECO:0000256" key="9">
    <source>
        <dbReference type="ARBA" id="ARBA00022842"/>
    </source>
</evidence>
<dbReference type="NCBIfam" id="TIGR00334">
    <property type="entry name" value="5S_RNA_mat_M5"/>
    <property type="match status" value="1"/>
</dbReference>
<dbReference type="Pfam" id="PF13662">
    <property type="entry name" value="Toprim_4"/>
    <property type="match status" value="1"/>
</dbReference>
<evidence type="ECO:0000256" key="6">
    <source>
        <dbReference type="ARBA" id="ARBA00022730"/>
    </source>
</evidence>
<dbReference type="RefSeq" id="WP_160801867.1">
    <property type="nucleotide sequence ID" value="NZ_WUUL01000008.1"/>
</dbReference>
<evidence type="ECO:0000256" key="8">
    <source>
        <dbReference type="ARBA" id="ARBA00022801"/>
    </source>
</evidence>
<dbReference type="GO" id="GO:0043822">
    <property type="term" value="F:ribonuclease M5 activity"/>
    <property type="evidence" value="ECO:0007669"/>
    <property type="project" value="UniProtKB-UniRule"/>
</dbReference>
<keyword evidence="8 11" id="KW-0378">Hydrolase</keyword>
<comment type="catalytic activity">
    <reaction evidence="11">
        <text>Endonucleolytic cleavage of RNA, removing 21 and 42 nucleotides, respectively, from the 5'- and 3'-termini of a 5S-rRNA precursor.</text>
        <dbReference type="EC" id="3.1.26.8"/>
    </reaction>
</comment>
<comment type="subcellular location">
    <subcellularLocation>
        <location evidence="11">Cytoplasm</location>
    </subcellularLocation>
</comment>
<keyword evidence="2 11" id="KW-0690">Ribosome biogenesis</keyword>
<dbReference type="PANTHER" id="PTHR39156">
    <property type="entry name" value="RIBONUCLEASE M5"/>
    <property type="match status" value="1"/>
</dbReference>
<feature type="domain" description="Toprim" evidence="13">
    <location>
        <begin position="5"/>
        <end position="88"/>
    </location>
</feature>
<dbReference type="Pfam" id="PF13331">
    <property type="entry name" value="DUF4093"/>
    <property type="match status" value="1"/>
</dbReference>
<dbReference type="EC" id="3.1.26.8" evidence="11 12"/>
<evidence type="ECO:0000256" key="12">
    <source>
        <dbReference type="NCBIfam" id="TIGR00334"/>
    </source>
</evidence>
<dbReference type="GO" id="GO:0019843">
    <property type="term" value="F:rRNA binding"/>
    <property type="evidence" value="ECO:0007669"/>
    <property type="project" value="UniProtKB-KW"/>
</dbReference>
<dbReference type="PANTHER" id="PTHR39156:SF1">
    <property type="entry name" value="RIBONUCLEASE M5"/>
    <property type="match status" value="1"/>
</dbReference>
<comment type="function">
    <text evidence="11">Required for correct processing of both the 5' and 3' ends of 5S rRNA precursor. Cleaves both sides of a double-stranded region yielding mature 5S rRNA in one step.</text>
</comment>
<dbReference type="Gene3D" id="3.40.1360.10">
    <property type="match status" value="1"/>
</dbReference>
<dbReference type="InterPro" id="IPR025156">
    <property type="entry name" value="RNase_M5_C"/>
</dbReference>
<dbReference type="HAMAP" id="MF_01469">
    <property type="entry name" value="RNase_M5"/>
    <property type="match status" value="1"/>
</dbReference>
<evidence type="ECO:0000259" key="13">
    <source>
        <dbReference type="PROSITE" id="PS50880"/>
    </source>
</evidence>
<keyword evidence="9" id="KW-0460">Magnesium</keyword>
<evidence type="ECO:0000256" key="10">
    <source>
        <dbReference type="ARBA" id="ARBA00022884"/>
    </source>
</evidence>
<organism evidence="14 15">
    <name type="scientific">Shimazuella alba</name>
    <dbReference type="NCBI Taxonomy" id="2690964"/>
    <lineage>
        <taxon>Bacteria</taxon>
        <taxon>Bacillati</taxon>
        <taxon>Bacillota</taxon>
        <taxon>Bacilli</taxon>
        <taxon>Bacillales</taxon>
        <taxon>Thermoactinomycetaceae</taxon>
        <taxon>Shimazuella</taxon>
    </lineage>
</organism>
<dbReference type="GO" id="GO:0005737">
    <property type="term" value="C:cytoplasm"/>
    <property type="evidence" value="ECO:0007669"/>
    <property type="project" value="UniProtKB-SubCell"/>
</dbReference>
<dbReference type="EMBL" id="WUUL01000008">
    <property type="protein sequence ID" value="MXQ54506.1"/>
    <property type="molecule type" value="Genomic_DNA"/>
</dbReference>
<accession>A0A6I4VX87</accession>
<evidence type="ECO:0000256" key="7">
    <source>
        <dbReference type="ARBA" id="ARBA00022759"/>
    </source>
</evidence>
<dbReference type="GO" id="GO:0006364">
    <property type="term" value="P:rRNA processing"/>
    <property type="evidence" value="ECO:0007669"/>
    <property type="project" value="UniProtKB-UniRule"/>
</dbReference>
<evidence type="ECO:0000256" key="5">
    <source>
        <dbReference type="ARBA" id="ARBA00022723"/>
    </source>
</evidence>
<dbReference type="InterPro" id="IPR006171">
    <property type="entry name" value="TOPRIM_dom"/>
</dbReference>
<dbReference type="InterPro" id="IPR034141">
    <property type="entry name" value="TOPRIM_RNase_M5-like"/>
</dbReference>
<keyword evidence="6 11" id="KW-0699">rRNA-binding</keyword>
<comment type="caution">
    <text evidence="14">The sequence shown here is derived from an EMBL/GenBank/DDBJ whole genome shotgun (WGS) entry which is preliminary data.</text>
</comment>
<evidence type="ECO:0000313" key="14">
    <source>
        <dbReference type="EMBL" id="MXQ54506.1"/>
    </source>
</evidence>
<dbReference type="AlphaFoldDB" id="A0A6I4VX87"/>
<comment type="similarity">
    <text evidence="11">Belongs to the ribonuclease M5 family.</text>
</comment>
<name>A0A6I4VX87_9BACL</name>
<evidence type="ECO:0000256" key="4">
    <source>
        <dbReference type="ARBA" id="ARBA00022722"/>
    </source>
</evidence>
<evidence type="ECO:0000256" key="1">
    <source>
        <dbReference type="ARBA" id="ARBA00022490"/>
    </source>
</evidence>
<keyword evidence="4 11" id="KW-0540">Nuclease</keyword>
<keyword evidence="15" id="KW-1185">Reference proteome</keyword>
<dbReference type="CDD" id="cd01027">
    <property type="entry name" value="TOPRIM_RNase_M5_like"/>
    <property type="match status" value="1"/>
</dbReference>
<evidence type="ECO:0000256" key="3">
    <source>
        <dbReference type="ARBA" id="ARBA00022552"/>
    </source>
</evidence>
<evidence type="ECO:0000256" key="11">
    <source>
        <dbReference type="HAMAP-Rule" id="MF_01469"/>
    </source>
</evidence>
<gene>
    <name evidence="11 14" type="primary">rnmV</name>
    <name evidence="14" type="ORF">GSM42_12435</name>
</gene>
<keyword evidence="7 11" id="KW-0255">Endonuclease</keyword>
<reference evidence="14 15" key="1">
    <citation type="submission" date="2019-12" db="EMBL/GenBank/DDBJ databases">
        <title>Whole-genome analyses of novel actinobacteria.</title>
        <authorList>
            <person name="Sahin N."/>
            <person name="Saygin H."/>
        </authorList>
    </citation>
    <scope>NUCLEOTIDE SEQUENCE [LARGE SCALE GENOMIC DNA]</scope>
    <source>
        <strain evidence="14 15">KC615</strain>
    </source>
</reference>
<protein>
    <recommendedName>
        <fullName evidence="11 12">Ribonuclease M5</fullName>
        <ecNumber evidence="11 12">3.1.26.8</ecNumber>
    </recommendedName>
    <alternativeName>
        <fullName evidence="11">RNase M5</fullName>
    </alternativeName>
    <alternativeName>
        <fullName evidence="11">Ribosomal RNA terminal maturase M5</fullName>
    </alternativeName>
</protein>
<dbReference type="PROSITE" id="PS50880">
    <property type="entry name" value="TOPRIM"/>
    <property type="match status" value="1"/>
</dbReference>
<dbReference type="SMART" id="SM00493">
    <property type="entry name" value="TOPRIM"/>
    <property type="match status" value="1"/>
</dbReference>
<keyword evidence="10 11" id="KW-0694">RNA-binding</keyword>
<sequence length="185" mass="21374">MRKVKEIIVVEGKNDTLAIKRAVDADTVETRGSALPSYVLDELRRAQAVRGVIVFTDPDYAGERIRRIISQEIPDVKHAFIEKELAFEKKKIGVEHAHPSDIIAALKNVRTLIEEEESWLTWKEYLTLELVGYPHSKQLRERLAKELAIGYANAKQFFHRLQTLRISREECERALLNIRGDKDRL</sequence>
<dbReference type="GO" id="GO:0046872">
    <property type="term" value="F:metal ion binding"/>
    <property type="evidence" value="ECO:0007669"/>
    <property type="project" value="UniProtKB-KW"/>
</dbReference>
<dbReference type="FunFam" id="3.40.1360.10:FF:000006">
    <property type="entry name" value="Ribonuclease M5"/>
    <property type="match status" value="1"/>
</dbReference>
<keyword evidence="3 11" id="KW-0698">rRNA processing</keyword>
<dbReference type="InterPro" id="IPR004466">
    <property type="entry name" value="RNase_M5"/>
</dbReference>
<keyword evidence="1 11" id="KW-0963">Cytoplasm</keyword>
<evidence type="ECO:0000256" key="2">
    <source>
        <dbReference type="ARBA" id="ARBA00022517"/>
    </source>
</evidence>
<dbReference type="Proteomes" id="UP000430692">
    <property type="component" value="Unassembled WGS sequence"/>
</dbReference>